<keyword evidence="1" id="KW-1003">Cell membrane</keyword>
<feature type="transmembrane region" description="Helical" evidence="5">
    <location>
        <begin position="190"/>
        <end position="206"/>
    </location>
</feature>
<feature type="transmembrane region" description="Helical" evidence="5">
    <location>
        <begin position="157"/>
        <end position="178"/>
    </location>
</feature>
<dbReference type="EMBL" id="PEIK01000012">
    <property type="protein sequence ID" value="PIH03189.1"/>
    <property type="molecule type" value="Genomic_DNA"/>
</dbReference>
<reference evidence="6 7" key="1">
    <citation type="submission" date="2017-10" db="EMBL/GenBank/DDBJ databases">
        <title>Reclassification of Eubacterium combesii and discrepancies in the nomenclature of botulinum neurotoxin producing clostridia. Request for an Opinion.</title>
        <authorList>
            <person name="Dobritsa A.P."/>
            <person name="Kutumbaka K.K."/>
            <person name="Samadpour M."/>
        </authorList>
    </citation>
    <scope>NUCLEOTIDE SEQUENCE [LARGE SCALE GENOMIC DNA]</scope>
    <source>
        <strain evidence="6 7">DSM 20696</strain>
    </source>
</reference>
<evidence type="ECO:0000256" key="5">
    <source>
        <dbReference type="SAM" id="Phobius"/>
    </source>
</evidence>
<organism evidence="6 7">
    <name type="scientific">Clostridium combesii</name>
    <dbReference type="NCBI Taxonomy" id="39481"/>
    <lineage>
        <taxon>Bacteria</taxon>
        <taxon>Bacillati</taxon>
        <taxon>Bacillota</taxon>
        <taxon>Clostridia</taxon>
        <taxon>Eubacteriales</taxon>
        <taxon>Clostridiaceae</taxon>
        <taxon>Clostridium</taxon>
    </lineage>
</organism>
<evidence type="ECO:0000256" key="3">
    <source>
        <dbReference type="ARBA" id="ARBA00022989"/>
    </source>
</evidence>
<name>A0A2G7HDL4_9CLOT</name>
<proteinExistence type="predicted"/>
<dbReference type="Pfam" id="PF02659">
    <property type="entry name" value="Mntp"/>
    <property type="match status" value="1"/>
</dbReference>
<feature type="transmembrane region" description="Helical" evidence="5">
    <location>
        <begin position="63"/>
        <end position="81"/>
    </location>
</feature>
<feature type="transmembrane region" description="Helical" evidence="5">
    <location>
        <begin position="27"/>
        <end position="51"/>
    </location>
</feature>
<dbReference type="PANTHER" id="PTHR35529">
    <property type="entry name" value="MANGANESE EFFLUX PUMP MNTP-RELATED"/>
    <property type="match status" value="1"/>
</dbReference>
<dbReference type="PANTHER" id="PTHR35529:SF2">
    <property type="entry name" value="SPORULATION PROTEIN YTAF-RELATED"/>
    <property type="match status" value="1"/>
</dbReference>
<dbReference type="Proteomes" id="UP000231322">
    <property type="component" value="Unassembled WGS sequence"/>
</dbReference>
<evidence type="ECO:0000256" key="2">
    <source>
        <dbReference type="ARBA" id="ARBA00022692"/>
    </source>
</evidence>
<dbReference type="InterPro" id="IPR014205">
    <property type="entry name" value="Spore_YtaF"/>
</dbReference>
<keyword evidence="3 5" id="KW-1133">Transmembrane helix</keyword>
<dbReference type="NCBIfam" id="TIGR02840">
    <property type="entry name" value="spore_YtaF"/>
    <property type="match status" value="1"/>
</dbReference>
<protein>
    <submittedName>
        <fullName evidence="6">Sporulation membrane protein YtaF</fullName>
    </submittedName>
</protein>
<dbReference type="AlphaFoldDB" id="A0A2G7HDL4"/>
<sequence length="207" mass="22905">MIESILLVSALSLDAFAASVAYSTHKIKIPFISATIINVICSSFLAVSLFLGSIIKEFVPVKVTSTISFIILFSFGIYYLFDSMVKNYVRKNRDSNKKLKIKFSDLSFIIDICIDETKADMDHSKILSPKEALYLSTALSLDSLAIGLGSSLGNVNYMQIVILSLISDFVFVYAGAFVGRKFVEKSKLNLSWLSGIILIFLAITRII</sequence>
<dbReference type="InterPro" id="IPR003810">
    <property type="entry name" value="Mntp/YtaF"/>
</dbReference>
<keyword evidence="4 5" id="KW-0472">Membrane</keyword>
<evidence type="ECO:0000256" key="1">
    <source>
        <dbReference type="ARBA" id="ARBA00022475"/>
    </source>
</evidence>
<keyword evidence="2 5" id="KW-0812">Transmembrane</keyword>
<comment type="caution">
    <text evidence="6">The sequence shown here is derived from an EMBL/GenBank/DDBJ whole genome shotgun (WGS) entry which is preliminary data.</text>
</comment>
<evidence type="ECO:0000256" key="4">
    <source>
        <dbReference type="ARBA" id="ARBA00023136"/>
    </source>
</evidence>
<keyword evidence="7" id="KW-1185">Reference proteome</keyword>
<gene>
    <name evidence="6" type="primary">ytaF</name>
    <name evidence="6" type="ORF">CS538_13915</name>
</gene>
<dbReference type="RefSeq" id="WP_003358965.1">
    <property type="nucleotide sequence ID" value="NZ_PEIK01000012.1"/>
</dbReference>
<evidence type="ECO:0000313" key="6">
    <source>
        <dbReference type="EMBL" id="PIH03189.1"/>
    </source>
</evidence>
<accession>A0A2G7HDL4</accession>
<evidence type="ECO:0000313" key="7">
    <source>
        <dbReference type="Proteomes" id="UP000231322"/>
    </source>
</evidence>